<organism evidence="3 4">
    <name type="scientific">Litorilinea aerophila</name>
    <dbReference type="NCBI Taxonomy" id="1204385"/>
    <lineage>
        <taxon>Bacteria</taxon>
        <taxon>Bacillati</taxon>
        <taxon>Chloroflexota</taxon>
        <taxon>Caldilineae</taxon>
        <taxon>Caldilineales</taxon>
        <taxon>Caldilineaceae</taxon>
        <taxon>Litorilinea</taxon>
    </lineage>
</organism>
<feature type="transmembrane region" description="Helical" evidence="1">
    <location>
        <begin position="6"/>
        <end position="33"/>
    </location>
</feature>
<evidence type="ECO:0000259" key="2">
    <source>
        <dbReference type="Pfam" id="PF13386"/>
    </source>
</evidence>
<dbReference type="EMBL" id="VIGC01000008">
    <property type="protein sequence ID" value="TQE96335.1"/>
    <property type="molecule type" value="Genomic_DNA"/>
</dbReference>
<comment type="caution">
    <text evidence="3">The sequence shown here is derived from an EMBL/GenBank/DDBJ whole genome shotgun (WGS) entry which is preliminary data.</text>
</comment>
<feature type="transmembrane region" description="Helical" evidence="1">
    <location>
        <begin position="150"/>
        <end position="170"/>
    </location>
</feature>
<keyword evidence="1" id="KW-0472">Membrane</keyword>
<evidence type="ECO:0000313" key="3">
    <source>
        <dbReference type="EMBL" id="TQE96335.1"/>
    </source>
</evidence>
<feature type="transmembrane region" description="Helical" evidence="1">
    <location>
        <begin position="45"/>
        <end position="67"/>
    </location>
</feature>
<keyword evidence="1" id="KW-1133">Transmembrane helix</keyword>
<sequence length="265" mass="28590">MADGWIGLALGLGILAAFTPCAFAVNGLLLAYVHGEPRRKRLTTLAQFAAVRAIFLALLGALLSLVAGHSGLITHRYQQVIDLLLIGLGLLFIVNLYRPLPWPALTPGRWLENRRGVTLGLGVLVGLDVPTCASPLFFALLGHTIFRGDLATGTGSLLAFGLGMTLPVLGAATSDRLYRSFQQVARRHRRLWTWVGGLVLILAGLLELPAAPPVIPTLGLGEVVRQAAGIVLWWAGLVTLLLILAGAIWRYSRRRTARQSPYVEE</sequence>
<keyword evidence="1" id="KW-0812">Transmembrane</keyword>
<dbReference type="PANTHER" id="PTHR31272">
    <property type="entry name" value="CYTOCHROME C-TYPE BIOGENESIS PROTEIN HI_1454-RELATED"/>
    <property type="match status" value="1"/>
</dbReference>
<dbReference type="InterPro" id="IPR051790">
    <property type="entry name" value="Cytochrome_c-biogenesis_DsbD"/>
</dbReference>
<protein>
    <recommendedName>
        <fullName evidence="2">Urease accessory protein UreH-like transmembrane domain-containing protein</fullName>
    </recommendedName>
</protein>
<dbReference type="AlphaFoldDB" id="A0A540VHT7"/>
<feature type="domain" description="Urease accessory protein UreH-like transmembrane" evidence="2">
    <location>
        <begin position="9"/>
        <end position="205"/>
    </location>
</feature>
<keyword evidence="4" id="KW-1185">Reference proteome</keyword>
<proteinExistence type="predicted"/>
<gene>
    <name evidence="3" type="ORF">FKZ61_07530</name>
</gene>
<feature type="transmembrane region" description="Helical" evidence="1">
    <location>
        <begin position="117"/>
        <end position="138"/>
    </location>
</feature>
<accession>A0A540VHT7</accession>
<evidence type="ECO:0000313" key="4">
    <source>
        <dbReference type="Proteomes" id="UP000317371"/>
    </source>
</evidence>
<dbReference type="Pfam" id="PF13386">
    <property type="entry name" value="DsbD_2"/>
    <property type="match status" value="1"/>
</dbReference>
<dbReference type="RefSeq" id="WP_141609480.1">
    <property type="nucleotide sequence ID" value="NZ_VIGC02000008.1"/>
</dbReference>
<evidence type="ECO:0000256" key="1">
    <source>
        <dbReference type="SAM" id="Phobius"/>
    </source>
</evidence>
<dbReference type="PANTHER" id="PTHR31272:SF9">
    <property type="entry name" value="BLL1027 PROTEIN"/>
    <property type="match status" value="1"/>
</dbReference>
<dbReference type="InterPro" id="IPR039447">
    <property type="entry name" value="UreH-like_TM_dom"/>
</dbReference>
<dbReference type="InParanoid" id="A0A540VHT7"/>
<dbReference type="GO" id="GO:0016020">
    <property type="term" value="C:membrane"/>
    <property type="evidence" value="ECO:0007669"/>
    <property type="project" value="UniProtKB-SubCell"/>
</dbReference>
<feature type="transmembrane region" description="Helical" evidence="1">
    <location>
        <begin position="191"/>
        <end position="211"/>
    </location>
</feature>
<feature type="transmembrane region" description="Helical" evidence="1">
    <location>
        <begin position="231"/>
        <end position="249"/>
    </location>
</feature>
<dbReference type="Proteomes" id="UP000317371">
    <property type="component" value="Unassembled WGS sequence"/>
</dbReference>
<reference evidence="3 4" key="1">
    <citation type="submission" date="2019-06" db="EMBL/GenBank/DDBJ databases">
        <title>Genome sequence of Litorilinea aerophila BAA-2444.</title>
        <authorList>
            <person name="Maclea K.S."/>
            <person name="Maurais E.G."/>
            <person name="Iannazzi L.C."/>
        </authorList>
    </citation>
    <scope>NUCLEOTIDE SEQUENCE [LARGE SCALE GENOMIC DNA]</scope>
    <source>
        <strain evidence="3 4">ATCC BAA-2444</strain>
    </source>
</reference>
<name>A0A540VHT7_9CHLR</name>
<dbReference type="GO" id="GO:0017004">
    <property type="term" value="P:cytochrome complex assembly"/>
    <property type="evidence" value="ECO:0007669"/>
    <property type="project" value="InterPro"/>
</dbReference>
<feature type="transmembrane region" description="Helical" evidence="1">
    <location>
        <begin position="79"/>
        <end position="97"/>
    </location>
</feature>